<dbReference type="EMBL" id="AXCN02002158">
    <property type="status" value="NOT_ANNOTATED_CDS"/>
    <property type="molecule type" value="Genomic_DNA"/>
</dbReference>
<dbReference type="PANTHER" id="PTHR13318">
    <property type="entry name" value="PARTNER OF PAIRED, ISOFORM B-RELATED"/>
    <property type="match status" value="1"/>
</dbReference>
<feature type="domain" description="F-box" evidence="1">
    <location>
        <begin position="186"/>
        <end position="232"/>
    </location>
</feature>
<dbReference type="AlphaFoldDB" id="A0A182QHC9"/>
<dbReference type="VEuPathDB" id="VectorBase:AFAF010195"/>
<dbReference type="InterPro" id="IPR032675">
    <property type="entry name" value="LRR_dom_sf"/>
</dbReference>
<accession>A0A182QHC9</accession>
<dbReference type="PROSITE" id="PS50181">
    <property type="entry name" value="FBOX"/>
    <property type="match status" value="1"/>
</dbReference>
<dbReference type="InterPro" id="IPR055411">
    <property type="entry name" value="LRR_FXL15/At3g58940/PEG3-like"/>
</dbReference>
<reference evidence="2" key="2">
    <citation type="submission" date="2020-05" db="UniProtKB">
        <authorList>
            <consortium name="EnsemblMetazoa"/>
        </authorList>
    </citation>
    <scope>IDENTIFICATION</scope>
    <source>
        <strain evidence="2">FAR1</strain>
    </source>
</reference>
<dbReference type="Pfam" id="PF24758">
    <property type="entry name" value="LRR_At5g56370"/>
    <property type="match status" value="1"/>
</dbReference>
<dbReference type="Gene3D" id="3.80.10.10">
    <property type="entry name" value="Ribonuclease Inhibitor"/>
    <property type="match status" value="1"/>
</dbReference>
<dbReference type="EnsemblMetazoa" id="AFAF010195-RA">
    <property type="protein sequence ID" value="AFAF010195-PA"/>
    <property type="gene ID" value="AFAF010195"/>
</dbReference>
<evidence type="ECO:0000313" key="2">
    <source>
        <dbReference type="EnsemblMetazoa" id="AFAF010195-PA"/>
    </source>
</evidence>
<dbReference type="Gene3D" id="1.20.1280.50">
    <property type="match status" value="1"/>
</dbReference>
<dbReference type="GO" id="GO:0019005">
    <property type="term" value="C:SCF ubiquitin ligase complex"/>
    <property type="evidence" value="ECO:0007669"/>
    <property type="project" value="TreeGrafter"/>
</dbReference>
<dbReference type="SMART" id="SM00256">
    <property type="entry name" value="FBOX"/>
    <property type="match status" value="1"/>
</dbReference>
<dbReference type="SUPFAM" id="SSF81383">
    <property type="entry name" value="F-box domain"/>
    <property type="match status" value="1"/>
</dbReference>
<reference evidence="3" key="1">
    <citation type="submission" date="2014-01" db="EMBL/GenBank/DDBJ databases">
        <title>The Genome Sequence of Anopheles farauti FAR1 (V2).</title>
        <authorList>
            <consortium name="The Broad Institute Genomics Platform"/>
            <person name="Neafsey D.E."/>
            <person name="Besansky N."/>
            <person name="Howell P."/>
            <person name="Walton C."/>
            <person name="Young S.K."/>
            <person name="Zeng Q."/>
            <person name="Gargeya S."/>
            <person name="Fitzgerald M."/>
            <person name="Haas B."/>
            <person name="Abouelleil A."/>
            <person name="Allen A.W."/>
            <person name="Alvarado L."/>
            <person name="Arachchi H.M."/>
            <person name="Berlin A.M."/>
            <person name="Chapman S.B."/>
            <person name="Gainer-Dewar J."/>
            <person name="Goldberg J."/>
            <person name="Griggs A."/>
            <person name="Gujja S."/>
            <person name="Hansen M."/>
            <person name="Howarth C."/>
            <person name="Imamovic A."/>
            <person name="Ireland A."/>
            <person name="Larimer J."/>
            <person name="McCowan C."/>
            <person name="Murphy C."/>
            <person name="Pearson M."/>
            <person name="Poon T.W."/>
            <person name="Priest M."/>
            <person name="Roberts A."/>
            <person name="Saif S."/>
            <person name="Shea T."/>
            <person name="Sisk P."/>
            <person name="Sykes S."/>
            <person name="Wortman J."/>
            <person name="Nusbaum C."/>
            <person name="Birren B."/>
        </authorList>
    </citation>
    <scope>NUCLEOTIDE SEQUENCE [LARGE SCALE GENOMIC DNA]</scope>
    <source>
        <strain evidence="3">FAR1</strain>
    </source>
</reference>
<name>A0A182QHC9_9DIPT</name>
<dbReference type="SUPFAM" id="SSF52047">
    <property type="entry name" value="RNI-like"/>
    <property type="match status" value="1"/>
</dbReference>
<keyword evidence="3" id="KW-1185">Reference proteome</keyword>
<proteinExistence type="predicted"/>
<organism evidence="2 3">
    <name type="scientific">Anopheles farauti</name>
    <dbReference type="NCBI Taxonomy" id="69004"/>
    <lineage>
        <taxon>Eukaryota</taxon>
        <taxon>Metazoa</taxon>
        <taxon>Ecdysozoa</taxon>
        <taxon>Arthropoda</taxon>
        <taxon>Hexapoda</taxon>
        <taxon>Insecta</taxon>
        <taxon>Pterygota</taxon>
        <taxon>Neoptera</taxon>
        <taxon>Endopterygota</taxon>
        <taxon>Diptera</taxon>
        <taxon>Nematocera</taxon>
        <taxon>Culicoidea</taxon>
        <taxon>Culicidae</taxon>
        <taxon>Anophelinae</taxon>
        <taxon>Anopheles</taxon>
    </lineage>
</organism>
<protein>
    <recommendedName>
        <fullName evidence="1">F-box domain-containing protein</fullName>
    </recommendedName>
</protein>
<dbReference type="InterPro" id="IPR036047">
    <property type="entry name" value="F-box-like_dom_sf"/>
</dbReference>
<dbReference type="STRING" id="69004.A0A182QHC9"/>
<evidence type="ECO:0000259" key="1">
    <source>
        <dbReference type="PROSITE" id="PS50181"/>
    </source>
</evidence>
<dbReference type="InterPro" id="IPR001810">
    <property type="entry name" value="F-box_dom"/>
</dbReference>
<dbReference type="GO" id="GO:0031146">
    <property type="term" value="P:SCF-dependent proteasomal ubiquitin-dependent protein catabolic process"/>
    <property type="evidence" value="ECO:0007669"/>
    <property type="project" value="TreeGrafter"/>
</dbReference>
<sequence>MERYLKDLTLDRPDYLCQYVECVPLATNQYGTEADISYTALNLIGPPMHYPEHADHSDSYLLPSYGVWPMEAPSYAPEFGTAHLSARENLPIHDFVTVTFEQPVYPSKILIYETYNPSAVYRVWARVNEDEWKLMWDLRDHYSEPITFPEQARILEIHPPALKERTNMLRIEFMASSSKSDLAANRVHILDLPDELLLQIFSNLDLPTRQVTVQVCEKFARIASDSRLYREVNFQKCWMQTDVKLFNFVMKRCNNIRKLDLSWCGSCGSLKDCDVKRFLYQRGRSLTHLYMNEVTVTLDVLNKLDRYCPLLKELCMRNTSETLEVILVNNKALQHLKINCCPILDMKIIAATLGKCNHELVTLNAYKTYDWNTAGLISLQNCTKLQELDIGWTFQHDSTDDLLTLAVAHWPQLKRLCLAGVRSVSSEDVLQIAQHCPALEQLDLMGCIRVEESKVDAVLERCPRLRLLDLTYCSSIRLDWVEAARERYPTVCMIKMES</sequence>
<evidence type="ECO:0000313" key="3">
    <source>
        <dbReference type="Proteomes" id="UP000075886"/>
    </source>
</evidence>
<dbReference type="EMBL" id="AXCN02002159">
    <property type="status" value="NOT_ANNOTATED_CDS"/>
    <property type="molecule type" value="Genomic_DNA"/>
</dbReference>
<dbReference type="Proteomes" id="UP000075886">
    <property type="component" value="Unassembled WGS sequence"/>
</dbReference>
<dbReference type="Pfam" id="PF12937">
    <property type="entry name" value="F-box-like"/>
    <property type="match status" value="1"/>
</dbReference>